<dbReference type="Proteomes" id="UP000253606">
    <property type="component" value="Chromosome"/>
</dbReference>
<dbReference type="EMBL" id="CP030840">
    <property type="protein sequence ID" value="AXC10903.1"/>
    <property type="molecule type" value="Genomic_DNA"/>
</dbReference>
<evidence type="ECO:0000313" key="3">
    <source>
        <dbReference type="Proteomes" id="UP000253606"/>
    </source>
</evidence>
<dbReference type="AlphaFoldDB" id="A0A2Z5FVI7"/>
<keyword evidence="1" id="KW-0732">Signal</keyword>
<keyword evidence="3" id="KW-1185">Reference proteome</keyword>
<gene>
    <name evidence="2" type="ORF">ACPOL_1557</name>
</gene>
<dbReference type="OrthoDB" id="115424at2"/>
<organism evidence="2 3">
    <name type="scientific">Acidisarcina polymorpha</name>
    <dbReference type="NCBI Taxonomy" id="2211140"/>
    <lineage>
        <taxon>Bacteria</taxon>
        <taxon>Pseudomonadati</taxon>
        <taxon>Acidobacteriota</taxon>
        <taxon>Terriglobia</taxon>
        <taxon>Terriglobales</taxon>
        <taxon>Acidobacteriaceae</taxon>
        <taxon>Acidisarcina</taxon>
    </lineage>
</organism>
<protein>
    <submittedName>
        <fullName evidence="2">Uncharacterized protein</fullName>
    </submittedName>
</protein>
<evidence type="ECO:0000256" key="1">
    <source>
        <dbReference type="SAM" id="SignalP"/>
    </source>
</evidence>
<evidence type="ECO:0000313" key="2">
    <source>
        <dbReference type="EMBL" id="AXC10903.1"/>
    </source>
</evidence>
<name>A0A2Z5FVI7_9BACT</name>
<reference evidence="2 3" key="1">
    <citation type="journal article" date="2018" name="Front. Microbiol.">
        <title>Hydrolytic Capabilities as a Key to Environmental Success: Chitinolytic and Cellulolytic Acidobacteria From Acidic Sub-arctic Soils and Boreal Peatlands.</title>
        <authorList>
            <person name="Belova S.E."/>
            <person name="Ravin N.V."/>
            <person name="Pankratov T.A."/>
            <person name="Rakitin A.L."/>
            <person name="Ivanova A.A."/>
            <person name="Beletsky A.V."/>
            <person name="Mardanov A.V."/>
            <person name="Sinninghe Damste J.S."/>
            <person name="Dedysh S.N."/>
        </authorList>
    </citation>
    <scope>NUCLEOTIDE SEQUENCE [LARGE SCALE GENOMIC DNA]</scope>
    <source>
        <strain evidence="2 3">SBC82</strain>
    </source>
</reference>
<feature type="signal peptide" evidence="1">
    <location>
        <begin position="1"/>
        <end position="26"/>
    </location>
</feature>
<proteinExistence type="predicted"/>
<accession>A0A2Z5FVI7</accession>
<sequence>MNIRLLSTFLAGSLAATTLLPAQQHAAAPSAPDGSIPDIKTLMLQVQAHQRQLDQVRENYTFREVMQTDDLDSNGQVKKTETEEYEVFYVNSHHIQRLVKKNGKQLSADEQKKEQDRVTKEVEKATKLEPGKSLNADQISITRILAIMKVSNPRRVALNGRPTIAFDFVGDPHAQTHGMAEDASKKIAGTLWVDEKDREVAKLTVHFDDNFHVGAGIVATVQKGSSFEFEQAIVNNELWLPTSGEAHLTARVLLVKGYRQNMHFRDSDYQRFHTDASQQAGATIHTP</sequence>
<dbReference type="RefSeq" id="WP_114206443.1">
    <property type="nucleotide sequence ID" value="NZ_CP030840.1"/>
</dbReference>
<feature type="chain" id="PRO_5016336937" evidence="1">
    <location>
        <begin position="27"/>
        <end position="287"/>
    </location>
</feature>
<dbReference type="KEGG" id="abas:ACPOL_1557"/>